<feature type="transmembrane region" description="Helical" evidence="8">
    <location>
        <begin position="223"/>
        <end position="245"/>
    </location>
</feature>
<feature type="transmembrane region" description="Helical" evidence="8">
    <location>
        <begin position="313"/>
        <end position="337"/>
    </location>
</feature>
<keyword evidence="3" id="KW-0813">Transport</keyword>
<feature type="transmembrane region" description="Helical" evidence="8">
    <location>
        <begin position="349"/>
        <end position="369"/>
    </location>
</feature>
<sequence length="399" mass="43487">MQVNEIEEHAYSMKDGYFWRITISLALASFFVFAGMYATQPLLPLFVKEFNVSVSVSTLSLSLTIIGLIIGLIVLGFLSDRNGRTSFIKLSLAGAAIPFIIMPLSHSFLLLLILRLMQGFALAGLPAAALAYLMEEIDKSSLPVATALYISSNALGGMVGRVMTGYLSDHVSWENAFYILGAVGFIVLLAVLFMLPDSRFFTPSKATFSEDMKGFFYHFKNPGLLFICGIGVVLQLSFTGIWTYLPFYMEAPPFTLSLEAISYMFLAYGFGVIGSPIAGWLAGRFGLVVIRQIGIIVMTLGALMTLFPSLWIIMIGLCVTCLGFFTAHSLTASSVGMEVSHHKGSASSLYLVSYYIGVSLGSSAIGPLWNGLGWQGLIITLGFIPVIYIIIMVLYKKNK</sequence>
<evidence type="ECO:0000256" key="2">
    <source>
        <dbReference type="ARBA" id="ARBA00008335"/>
    </source>
</evidence>
<evidence type="ECO:0000256" key="3">
    <source>
        <dbReference type="ARBA" id="ARBA00022448"/>
    </source>
</evidence>
<evidence type="ECO:0000256" key="7">
    <source>
        <dbReference type="ARBA" id="ARBA00023136"/>
    </source>
</evidence>
<evidence type="ECO:0000259" key="9">
    <source>
        <dbReference type="PROSITE" id="PS50850"/>
    </source>
</evidence>
<feature type="transmembrane region" description="Helical" evidence="8">
    <location>
        <begin position="146"/>
        <end position="164"/>
    </location>
</feature>
<dbReference type="GO" id="GO:0022857">
    <property type="term" value="F:transmembrane transporter activity"/>
    <property type="evidence" value="ECO:0007669"/>
    <property type="project" value="InterPro"/>
</dbReference>
<name>A0A1I0CZ54_9BACI</name>
<dbReference type="PANTHER" id="PTHR43271:SF1">
    <property type="entry name" value="INNER MEMBRANE TRANSPORT PROTEIN YNFM"/>
    <property type="match status" value="1"/>
</dbReference>
<dbReference type="EMBL" id="FOHJ01000003">
    <property type="protein sequence ID" value="SET25071.1"/>
    <property type="molecule type" value="Genomic_DNA"/>
</dbReference>
<feature type="transmembrane region" description="Helical" evidence="8">
    <location>
        <begin position="116"/>
        <end position="134"/>
    </location>
</feature>
<keyword evidence="5 8" id="KW-0812">Transmembrane</keyword>
<dbReference type="Gene3D" id="1.20.1250.20">
    <property type="entry name" value="MFS general substrate transporter like domains"/>
    <property type="match status" value="1"/>
</dbReference>
<dbReference type="PROSITE" id="PS50850">
    <property type="entry name" value="MFS"/>
    <property type="match status" value="1"/>
</dbReference>
<comment type="similarity">
    <text evidence="2">Belongs to the major facilitator superfamily.</text>
</comment>
<evidence type="ECO:0000256" key="6">
    <source>
        <dbReference type="ARBA" id="ARBA00022989"/>
    </source>
</evidence>
<evidence type="ECO:0000256" key="1">
    <source>
        <dbReference type="ARBA" id="ARBA00004651"/>
    </source>
</evidence>
<keyword evidence="11" id="KW-1185">Reference proteome</keyword>
<evidence type="ECO:0000313" key="10">
    <source>
        <dbReference type="EMBL" id="SET25071.1"/>
    </source>
</evidence>
<reference evidence="11" key="1">
    <citation type="submission" date="2016-10" db="EMBL/GenBank/DDBJ databases">
        <authorList>
            <person name="Varghese N."/>
            <person name="Submissions S."/>
        </authorList>
    </citation>
    <scope>NUCLEOTIDE SEQUENCE [LARGE SCALE GENOMIC DNA]</scope>
    <source>
        <strain evidence="11">CGMCC 1.3566</strain>
    </source>
</reference>
<dbReference type="Pfam" id="PF07690">
    <property type="entry name" value="MFS_1"/>
    <property type="match status" value="1"/>
</dbReference>
<evidence type="ECO:0000313" key="11">
    <source>
        <dbReference type="Proteomes" id="UP000199095"/>
    </source>
</evidence>
<feature type="transmembrane region" description="Helical" evidence="8">
    <location>
        <begin position="375"/>
        <end position="395"/>
    </location>
</feature>
<feature type="transmembrane region" description="Helical" evidence="8">
    <location>
        <begin position="176"/>
        <end position="195"/>
    </location>
</feature>
<dbReference type="SUPFAM" id="SSF103473">
    <property type="entry name" value="MFS general substrate transporter"/>
    <property type="match status" value="1"/>
</dbReference>
<accession>A0A1I0CZ54</accession>
<organism evidence="10 11">
    <name type="scientific">Salinibacillus kushneri</name>
    <dbReference type="NCBI Taxonomy" id="237682"/>
    <lineage>
        <taxon>Bacteria</taxon>
        <taxon>Bacillati</taxon>
        <taxon>Bacillota</taxon>
        <taxon>Bacilli</taxon>
        <taxon>Bacillales</taxon>
        <taxon>Bacillaceae</taxon>
        <taxon>Salinibacillus</taxon>
    </lineage>
</organism>
<keyword evidence="7 8" id="KW-0472">Membrane</keyword>
<feature type="transmembrane region" description="Helical" evidence="8">
    <location>
        <begin position="90"/>
        <end position="110"/>
    </location>
</feature>
<keyword evidence="4" id="KW-1003">Cell membrane</keyword>
<feature type="domain" description="Major facilitator superfamily (MFS) profile" evidence="9">
    <location>
        <begin position="21"/>
        <end position="399"/>
    </location>
</feature>
<feature type="transmembrane region" description="Helical" evidence="8">
    <location>
        <begin position="17"/>
        <end position="38"/>
    </location>
</feature>
<feature type="transmembrane region" description="Helical" evidence="8">
    <location>
        <begin position="288"/>
        <end position="307"/>
    </location>
</feature>
<feature type="transmembrane region" description="Helical" evidence="8">
    <location>
        <begin position="260"/>
        <end position="281"/>
    </location>
</feature>
<gene>
    <name evidence="10" type="ORF">SAMN05421676_103342</name>
</gene>
<dbReference type="InterPro" id="IPR036259">
    <property type="entry name" value="MFS_trans_sf"/>
</dbReference>
<protein>
    <submittedName>
        <fullName evidence="10">MFS transporter, YNFM family, putative membrane transport protein</fullName>
    </submittedName>
</protein>
<evidence type="ECO:0000256" key="4">
    <source>
        <dbReference type="ARBA" id="ARBA00022475"/>
    </source>
</evidence>
<proteinExistence type="inferred from homology"/>
<dbReference type="PANTHER" id="PTHR43271">
    <property type="entry name" value="BLL2771 PROTEIN"/>
    <property type="match status" value="1"/>
</dbReference>
<dbReference type="InterPro" id="IPR020846">
    <property type="entry name" value="MFS_dom"/>
</dbReference>
<evidence type="ECO:0000256" key="8">
    <source>
        <dbReference type="SAM" id="Phobius"/>
    </source>
</evidence>
<dbReference type="InterPro" id="IPR011701">
    <property type="entry name" value="MFS"/>
</dbReference>
<dbReference type="AlphaFoldDB" id="A0A1I0CZ54"/>
<evidence type="ECO:0000256" key="5">
    <source>
        <dbReference type="ARBA" id="ARBA00022692"/>
    </source>
</evidence>
<dbReference type="GO" id="GO:0005886">
    <property type="term" value="C:plasma membrane"/>
    <property type="evidence" value="ECO:0007669"/>
    <property type="project" value="UniProtKB-SubCell"/>
</dbReference>
<dbReference type="Proteomes" id="UP000199095">
    <property type="component" value="Unassembled WGS sequence"/>
</dbReference>
<keyword evidence="6 8" id="KW-1133">Transmembrane helix</keyword>
<dbReference type="CDD" id="cd17324">
    <property type="entry name" value="MFS_NepI_like"/>
    <property type="match status" value="1"/>
</dbReference>
<comment type="subcellular location">
    <subcellularLocation>
        <location evidence="1">Cell membrane</location>
        <topology evidence="1">Multi-pass membrane protein</topology>
    </subcellularLocation>
</comment>
<feature type="transmembrane region" description="Helical" evidence="8">
    <location>
        <begin position="58"/>
        <end position="78"/>
    </location>
</feature>